<gene>
    <name evidence="5" type="ORF">K505DRAFT_248362</name>
</gene>
<dbReference type="GO" id="GO:0019748">
    <property type="term" value="P:secondary metabolic process"/>
    <property type="evidence" value="ECO:0007669"/>
    <property type="project" value="TreeGrafter"/>
</dbReference>
<evidence type="ECO:0000256" key="2">
    <source>
        <dbReference type="ARBA" id="ARBA00022598"/>
    </source>
</evidence>
<organism evidence="5 6">
    <name type="scientific">Melanomma pulvis-pyrius CBS 109.77</name>
    <dbReference type="NCBI Taxonomy" id="1314802"/>
    <lineage>
        <taxon>Eukaryota</taxon>
        <taxon>Fungi</taxon>
        <taxon>Dikarya</taxon>
        <taxon>Ascomycota</taxon>
        <taxon>Pezizomycotina</taxon>
        <taxon>Dothideomycetes</taxon>
        <taxon>Pleosporomycetidae</taxon>
        <taxon>Pleosporales</taxon>
        <taxon>Melanommataceae</taxon>
        <taxon>Melanomma</taxon>
    </lineage>
</organism>
<dbReference type="EMBL" id="MU002006">
    <property type="protein sequence ID" value="KAF2791699.1"/>
    <property type="molecule type" value="Genomic_DNA"/>
</dbReference>
<keyword evidence="6" id="KW-1185">Reference proteome</keyword>
<dbReference type="Pfam" id="PF13193">
    <property type="entry name" value="AMP-binding_C"/>
    <property type="match status" value="1"/>
</dbReference>
<dbReference type="AlphaFoldDB" id="A0A6A6X5U9"/>
<evidence type="ECO:0000256" key="1">
    <source>
        <dbReference type="ARBA" id="ARBA00006432"/>
    </source>
</evidence>
<dbReference type="InterPro" id="IPR045851">
    <property type="entry name" value="AMP-bd_C_sf"/>
</dbReference>
<feature type="domain" description="AMP-binding enzyme C-terminal" evidence="4">
    <location>
        <begin position="466"/>
        <end position="541"/>
    </location>
</feature>
<dbReference type="InterPro" id="IPR025110">
    <property type="entry name" value="AMP-bd_C"/>
</dbReference>
<dbReference type="InterPro" id="IPR042099">
    <property type="entry name" value="ANL_N_sf"/>
</dbReference>
<dbReference type="Pfam" id="PF00501">
    <property type="entry name" value="AMP-binding"/>
    <property type="match status" value="1"/>
</dbReference>
<proteinExistence type="inferred from homology"/>
<dbReference type="PANTHER" id="PTHR24096">
    <property type="entry name" value="LONG-CHAIN-FATTY-ACID--COA LIGASE"/>
    <property type="match status" value="1"/>
</dbReference>
<evidence type="ECO:0000313" key="6">
    <source>
        <dbReference type="Proteomes" id="UP000799757"/>
    </source>
</evidence>
<protein>
    <submittedName>
        <fullName evidence="5">4-coumarate-CoA ligase</fullName>
    </submittedName>
</protein>
<dbReference type="Gene3D" id="3.30.300.30">
    <property type="match status" value="1"/>
</dbReference>
<reference evidence="5" key="1">
    <citation type="journal article" date="2020" name="Stud. Mycol.">
        <title>101 Dothideomycetes genomes: a test case for predicting lifestyles and emergence of pathogens.</title>
        <authorList>
            <person name="Haridas S."/>
            <person name="Albert R."/>
            <person name="Binder M."/>
            <person name="Bloem J."/>
            <person name="Labutti K."/>
            <person name="Salamov A."/>
            <person name="Andreopoulos B."/>
            <person name="Baker S."/>
            <person name="Barry K."/>
            <person name="Bills G."/>
            <person name="Bluhm B."/>
            <person name="Cannon C."/>
            <person name="Castanera R."/>
            <person name="Culley D."/>
            <person name="Daum C."/>
            <person name="Ezra D."/>
            <person name="Gonzalez J."/>
            <person name="Henrissat B."/>
            <person name="Kuo A."/>
            <person name="Liang C."/>
            <person name="Lipzen A."/>
            <person name="Lutzoni F."/>
            <person name="Magnuson J."/>
            <person name="Mondo S."/>
            <person name="Nolan M."/>
            <person name="Ohm R."/>
            <person name="Pangilinan J."/>
            <person name="Park H.-J."/>
            <person name="Ramirez L."/>
            <person name="Alfaro M."/>
            <person name="Sun H."/>
            <person name="Tritt A."/>
            <person name="Yoshinaga Y."/>
            <person name="Zwiers L.-H."/>
            <person name="Turgeon B."/>
            <person name="Goodwin S."/>
            <person name="Spatafora J."/>
            <person name="Crous P."/>
            <person name="Grigoriev I."/>
        </authorList>
    </citation>
    <scope>NUCLEOTIDE SEQUENCE</scope>
    <source>
        <strain evidence="5">CBS 109.77</strain>
    </source>
</reference>
<keyword evidence="2 5" id="KW-0436">Ligase</keyword>
<evidence type="ECO:0000313" key="5">
    <source>
        <dbReference type="EMBL" id="KAF2791699.1"/>
    </source>
</evidence>
<sequence>MSTNRLADKSYKSDIPECEIPGLDLLTLLFESPYCTAKEDTVLHAEAHDPSICVTKSEARTLTKRLAYVLRTQFDIGSDGLGKDVVLTMSTGQHFLPILFYGVVAAGGVYSAASPTFTASELSRQIKDGPAKLIVCSRDIKEVAVEAAQSCGLALGNVLILESDPERKLESATSGWKYTLGPEMDWDLITDPEELSKSLLCLLYSSGTTGLPKGVRLSHRNIIAEAMIPAATNRRTYASRNEPHLDIRTLAHLPTAHIAGIQGYFINPFYDAGTVFWMPKFSFPEFLKYCKDHRITTFFTVPPICYAIAKHPMVTDQLDSIRIAYTGAAPISAALQKAAGAKMGQGSVFISQTWGMSEACGGCTHMPPYETDGYLGSVSPLMQNMLLRIVDDDDNDVPDGQPGEALLKGPLITTGYHNNPGANSESFVNGWLRTGDIAQVKDGQLFIVDRKKELIKYKGLQIAPAEIEGILISHPLIADAAVIGIQTKDGNEVPRAYVVADKTKISASDISKFIEVQMSPYKKLRGGVCFMNAIPRTSSGKILRKDLREMAKGELSGSGPKL</sequence>
<dbReference type="OrthoDB" id="1898221at2759"/>
<dbReference type="FunFam" id="3.30.300.30:FF:000007">
    <property type="entry name" value="4-coumarate--CoA ligase 2"/>
    <property type="match status" value="1"/>
</dbReference>
<evidence type="ECO:0000259" key="4">
    <source>
        <dbReference type="Pfam" id="PF13193"/>
    </source>
</evidence>
<name>A0A6A6X5U9_9PLEO</name>
<dbReference type="Proteomes" id="UP000799757">
    <property type="component" value="Unassembled WGS sequence"/>
</dbReference>
<dbReference type="GO" id="GO:0016405">
    <property type="term" value="F:CoA-ligase activity"/>
    <property type="evidence" value="ECO:0007669"/>
    <property type="project" value="TreeGrafter"/>
</dbReference>
<comment type="similarity">
    <text evidence="1">Belongs to the ATP-dependent AMP-binding enzyme family.</text>
</comment>
<evidence type="ECO:0000259" key="3">
    <source>
        <dbReference type="Pfam" id="PF00501"/>
    </source>
</evidence>
<feature type="domain" description="AMP-dependent synthetase/ligase" evidence="3">
    <location>
        <begin position="54"/>
        <end position="417"/>
    </location>
</feature>
<accession>A0A6A6X5U9</accession>
<dbReference type="InterPro" id="IPR000873">
    <property type="entry name" value="AMP-dep_synth/lig_dom"/>
</dbReference>
<dbReference type="SUPFAM" id="SSF56801">
    <property type="entry name" value="Acetyl-CoA synthetase-like"/>
    <property type="match status" value="1"/>
</dbReference>
<dbReference type="InterPro" id="IPR020845">
    <property type="entry name" value="AMP-binding_CS"/>
</dbReference>
<dbReference type="Gene3D" id="3.40.50.12780">
    <property type="entry name" value="N-terminal domain of ligase-like"/>
    <property type="match status" value="1"/>
</dbReference>
<dbReference type="PANTHER" id="PTHR24096:SF149">
    <property type="entry name" value="AMP-BINDING DOMAIN-CONTAINING PROTEIN-RELATED"/>
    <property type="match status" value="1"/>
</dbReference>
<dbReference type="PROSITE" id="PS00455">
    <property type="entry name" value="AMP_BINDING"/>
    <property type="match status" value="1"/>
</dbReference>